<reference evidence="2" key="2">
    <citation type="submission" date="2022-06" db="UniProtKB">
        <authorList>
            <consortium name="EnsemblMetazoa"/>
        </authorList>
    </citation>
    <scope>IDENTIFICATION</scope>
    <source>
        <strain evidence="2">DF5081</strain>
    </source>
</reference>
<dbReference type="AlphaFoldDB" id="A0A8R1HLG9"/>
<feature type="compositionally biased region" description="Polar residues" evidence="1">
    <location>
        <begin position="209"/>
        <end position="218"/>
    </location>
</feature>
<name>A0A8R1HLG9_CAEJA</name>
<organism evidence="2 3">
    <name type="scientific">Caenorhabditis japonica</name>
    <dbReference type="NCBI Taxonomy" id="281687"/>
    <lineage>
        <taxon>Eukaryota</taxon>
        <taxon>Metazoa</taxon>
        <taxon>Ecdysozoa</taxon>
        <taxon>Nematoda</taxon>
        <taxon>Chromadorea</taxon>
        <taxon>Rhabditida</taxon>
        <taxon>Rhabditina</taxon>
        <taxon>Rhabditomorpha</taxon>
        <taxon>Rhabditoidea</taxon>
        <taxon>Rhabditidae</taxon>
        <taxon>Peloderinae</taxon>
        <taxon>Caenorhabditis</taxon>
    </lineage>
</organism>
<feature type="compositionally biased region" description="Acidic residues" evidence="1">
    <location>
        <begin position="145"/>
        <end position="166"/>
    </location>
</feature>
<dbReference type="Proteomes" id="UP000005237">
    <property type="component" value="Unassembled WGS sequence"/>
</dbReference>
<keyword evidence="3" id="KW-1185">Reference proteome</keyword>
<feature type="compositionally biased region" description="Pro residues" evidence="1">
    <location>
        <begin position="182"/>
        <end position="193"/>
    </location>
</feature>
<protein>
    <submittedName>
        <fullName evidence="2">Uncharacterized protein</fullName>
    </submittedName>
</protein>
<feature type="region of interest" description="Disordered" evidence="1">
    <location>
        <begin position="379"/>
        <end position="403"/>
    </location>
</feature>
<proteinExistence type="predicted"/>
<reference evidence="3" key="1">
    <citation type="submission" date="2010-08" db="EMBL/GenBank/DDBJ databases">
        <authorList>
            <consortium name="Caenorhabditis japonica Sequencing Consortium"/>
            <person name="Wilson R.K."/>
        </authorList>
    </citation>
    <scope>NUCLEOTIDE SEQUENCE [LARGE SCALE GENOMIC DNA]</scope>
    <source>
        <strain evidence="3">DF5081</strain>
    </source>
</reference>
<dbReference type="EnsemblMetazoa" id="CJA05320.1">
    <property type="protein sequence ID" value="CJA05320.1"/>
    <property type="gene ID" value="WBGene00124524"/>
</dbReference>
<feature type="region of interest" description="Disordered" evidence="1">
    <location>
        <begin position="132"/>
        <end position="238"/>
    </location>
</feature>
<sequence>MNEQINRNHARCVLRTALQKWRSLRADNVTVATVIFDIEQYAYQDNEILIKLGRYVNASQALSDRQDAMLAVSRKENVLLTTQRTPVIYNGSKDQNFCRVLYRGPGFRTHEEEIVEERRNLALKCSDSNNSFGNSSFGVRKGDEENVEYDDEDDEDVRDEPSEEVELSVRFNDDSKTVTLIPSPPRPPRPHAPMPVFVNEEEEEGDSEPASTSSGPDSESTKHFKGTPSKTPPAPTVRRVKAEAVRRLRTPKISASTSSPERRVTRSASRNACKPEEMVVLKTPSPQKRSKDLLTTPEVTVTPRRSTRLNGAMCTPVATADLSLIGVNGSAARLTMSRKRVHSNSSTTYSHSRITMVSSTTGITPVVSTLSLINSKITTTTTTDAAPSRSAPTTPKKSTKSVSKWSLSKLDLARKEHGIVRVEEIADEEEGGADAEDVMREPPSKIRRFYGYMRNYAKMPKKFRNVPEPFQGVSVSKRPSFETSQRQK</sequence>
<evidence type="ECO:0000313" key="2">
    <source>
        <dbReference type="EnsemblMetazoa" id="CJA05320.1"/>
    </source>
</evidence>
<feature type="region of interest" description="Disordered" evidence="1">
    <location>
        <begin position="465"/>
        <end position="488"/>
    </location>
</feature>
<evidence type="ECO:0000313" key="3">
    <source>
        <dbReference type="Proteomes" id="UP000005237"/>
    </source>
</evidence>
<evidence type="ECO:0000256" key="1">
    <source>
        <dbReference type="SAM" id="MobiDB-lite"/>
    </source>
</evidence>
<feature type="region of interest" description="Disordered" evidence="1">
    <location>
        <begin position="252"/>
        <end position="271"/>
    </location>
</feature>
<accession>A0A8R1HLG9</accession>